<dbReference type="AlphaFoldDB" id="A0A7V8SV45"/>
<keyword evidence="4" id="KW-1185">Reference proteome</keyword>
<evidence type="ECO:0000313" key="3">
    <source>
        <dbReference type="EMBL" id="MBA0083474.1"/>
    </source>
</evidence>
<dbReference type="PROSITE" id="PS51340">
    <property type="entry name" value="MOSC"/>
    <property type="match status" value="1"/>
</dbReference>
<evidence type="ECO:0000259" key="2">
    <source>
        <dbReference type="PROSITE" id="PS51384"/>
    </source>
</evidence>
<name>A0A7V8SV45_9BACT</name>
<dbReference type="PROSITE" id="PS51384">
    <property type="entry name" value="FAD_FR"/>
    <property type="match status" value="1"/>
</dbReference>
<reference evidence="3" key="1">
    <citation type="submission" date="2020-06" db="EMBL/GenBank/DDBJ databases">
        <title>Legume-microbial interactions unlock mineral nutrients during tropical forest succession.</title>
        <authorList>
            <person name="Epihov D.Z."/>
        </authorList>
    </citation>
    <scope>NUCLEOTIDE SEQUENCE [LARGE SCALE GENOMIC DNA]</scope>
    <source>
        <strain evidence="3">Pan2503</strain>
    </source>
</reference>
<dbReference type="Proteomes" id="UP000567293">
    <property type="component" value="Unassembled WGS sequence"/>
</dbReference>
<feature type="domain" description="MOSC" evidence="1">
    <location>
        <begin position="29"/>
        <end position="164"/>
    </location>
</feature>
<dbReference type="PANTHER" id="PTHR30212">
    <property type="entry name" value="PROTEIN YIIM"/>
    <property type="match status" value="1"/>
</dbReference>
<dbReference type="InterPro" id="IPR017938">
    <property type="entry name" value="Riboflavin_synthase-like_b-brl"/>
</dbReference>
<feature type="non-terminal residue" evidence="3">
    <location>
        <position position="336"/>
    </location>
</feature>
<feature type="domain" description="FAD-binding FR-type" evidence="2">
    <location>
        <begin position="237"/>
        <end position="336"/>
    </location>
</feature>
<dbReference type="EMBL" id="JACDQQ010000062">
    <property type="protein sequence ID" value="MBA0083474.1"/>
    <property type="molecule type" value="Genomic_DNA"/>
</dbReference>
<dbReference type="InterPro" id="IPR052353">
    <property type="entry name" value="Benzoxazolinone_Detox_Enz"/>
</dbReference>
<comment type="caution">
    <text evidence="3">The sequence shown here is derived from an EMBL/GenBank/DDBJ whole genome shotgun (WGS) entry which is preliminary data.</text>
</comment>
<dbReference type="InterPro" id="IPR017927">
    <property type="entry name" value="FAD-bd_FR_type"/>
</dbReference>
<evidence type="ECO:0000313" key="4">
    <source>
        <dbReference type="Proteomes" id="UP000567293"/>
    </source>
</evidence>
<dbReference type="GO" id="GO:0030151">
    <property type="term" value="F:molybdenum ion binding"/>
    <property type="evidence" value="ECO:0007669"/>
    <property type="project" value="InterPro"/>
</dbReference>
<proteinExistence type="predicted"/>
<accession>A0A7V8SV45</accession>
<dbReference type="GO" id="GO:0016491">
    <property type="term" value="F:oxidoreductase activity"/>
    <property type="evidence" value="ECO:0007669"/>
    <property type="project" value="InterPro"/>
</dbReference>
<dbReference type="SUPFAM" id="SSF63380">
    <property type="entry name" value="Riboflavin synthase domain-like"/>
    <property type="match status" value="1"/>
</dbReference>
<dbReference type="Gene3D" id="2.40.30.10">
    <property type="entry name" value="Translation factors"/>
    <property type="match status" value="1"/>
</dbReference>
<dbReference type="GO" id="GO:0030170">
    <property type="term" value="F:pyridoxal phosphate binding"/>
    <property type="evidence" value="ECO:0007669"/>
    <property type="project" value="InterPro"/>
</dbReference>
<dbReference type="Pfam" id="PF03473">
    <property type="entry name" value="MOSC"/>
    <property type="match status" value="1"/>
</dbReference>
<dbReference type="SUPFAM" id="SSF50800">
    <property type="entry name" value="PK beta-barrel domain-like"/>
    <property type="match status" value="1"/>
</dbReference>
<dbReference type="InterPro" id="IPR005302">
    <property type="entry name" value="MoCF_Sase_C"/>
</dbReference>
<dbReference type="PANTHER" id="PTHR30212:SF2">
    <property type="entry name" value="PROTEIN YIIM"/>
    <property type="match status" value="1"/>
</dbReference>
<evidence type="ECO:0000259" key="1">
    <source>
        <dbReference type="PROSITE" id="PS51340"/>
    </source>
</evidence>
<dbReference type="InterPro" id="IPR005163">
    <property type="entry name" value="Tri_helical_YiiM-like"/>
</dbReference>
<sequence length="336" mass="36690">MAQLLSVNVGLPRDIAWKGRTVHTAIWKNPVSGRRRVGRLNIDGDGQGDLAGHGGEQRAVFVYQIESYRYWQEQLKRTDFVHGQFGENFTIEGLPDDAVCIGDRYQIGSALFEVTQPRVTCYRVGIRMNEPRMPALLTSRGRPGFYFRVLREGEVAAGDEIVKVGEAQERMTVAEINALLYLPDHSRDRLERALQIQALSPGWRGSFEALLQSQKTAAGSSGNAGLAPAAAAHPVAPGFQRLAVTAIDEESTDVISLTMQRADGHPLPAALPGQYVVLRLQLGVGAPLFRSYSLSGAVSTERYRISVKIEPNGAAGTYLREHVRVGDALDVSSPRG</sequence>
<protein>
    <submittedName>
        <fullName evidence="3">MOSC domain-containing protein</fullName>
    </submittedName>
</protein>
<dbReference type="Pfam" id="PF03475">
    <property type="entry name" value="YiiM_3-alpha"/>
    <property type="match status" value="1"/>
</dbReference>
<organism evidence="3 4">
    <name type="scientific">Candidatus Acidiferrum panamense</name>
    <dbReference type="NCBI Taxonomy" id="2741543"/>
    <lineage>
        <taxon>Bacteria</taxon>
        <taxon>Pseudomonadati</taxon>
        <taxon>Acidobacteriota</taxon>
        <taxon>Terriglobia</taxon>
        <taxon>Candidatus Acidiferrales</taxon>
        <taxon>Candidatus Acidiferrum</taxon>
    </lineage>
</organism>
<dbReference type="InterPro" id="IPR011037">
    <property type="entry name" value="Pyrv_Knase-like_insert_dom_sf"/>
</dbReference>
<gene>
    <name evidence="3" type="ORF">HRJ53_00605</name>
</gene>
<dbReference type="Gene3D" id="2.40.33.20">
    <property type="entry name" value="PK beta-barrel domain-like"/>
    <property type="match status" value="1"/>
</dbReference>